<reference evidence="7" key="1">
    <citation type="submission" date="2017-10" db="EMBL/GenBank/DDBJ databases">
        <title>Massilia psychrophilum sp. nov., a novel purple-pigmented bacterium isolated from Tianshan glacier, Xinjiang Municipality, China.</title>
        <authorList>
            <person name="Wang H."/>
        </authorList>
    </citation>
    <scope>NUCLEOTIDE SEQUENCE [LARGE SCALE GENOMIC DNA]</scope>
    <source>
        <strain evidence="7">B2</strain>
    </source>
</reference>
<accession>A0A2D2DKX0</accession>
<gene>
    <name evidence="7" type="primary">flgL</name>
    <name evidence="7" type="ORF">CR152_14670</name>
</gene>
<dbReference type="GO" id="GO:0009424">
    <property type="term" value="C:bacterial-type flagellum hook"/>
    <property type="evidence" value="ECO:0007669"/>
    <property type="project" value="InterPro"/>
</dbReference>
<evidence type="ECO:0000313" key="7">
    <source>
        <dbReference type="EMBL" id="ATQ75628.1"/>
    </source>
</evidence>
<dbReference type="Gene3D" id="1.20.1330.10">
    <property type="entry name" value="f41 fragment of flagellin, N-terminal domain"/>
    <property type="match status" value="2"/>
</dbReference>
<dbReference type="SUPFAM" id="SSF64518">
    <property type="entry name" value="Phase 1 flagellin"/>
    <property type="match status" value="1"/>
</dbReference>
<dbReference type="RefSeq" id="WP_099875584.1">
    <property type="nucleotide sequence ID" value="NZ_CP024608.1"/>
</dbReference>
<dbReference type="NCBIfam" id="TIGR02550">
    <property type="entry name" value="flagell_flgL"/>
    <property type="match status" value="1"/>
</dbReference>
<evidence type="ECO:0000313" key="8">
    <source>
        <dbReference type="Proteomes" id="UP000229897"/>
    </source>
</evidence>
<evidence type="ECO:0000256" key="4">
    <source>
        <dbReference type="ARBA" id="ARBA00023143"/>
    </source>
</evidence>
<evidence type="ECO:0000256" key="2">
    <source>
        <dbReference type="ARBA" id="ARBA00004613"/>
    </source>
</evidence>
<dbReference type="AlphaFoldDB" id="A0A2D2DKX0"/>
<keyword evidence="8" id="KW-1185">Reference proteome</keyword>
<dbReference type="Proteomes" id="UP000229897">
    <property type="component" value="Chromosome"/>
</dbReference>
<dbReference type="GO" id="GO:0071973">
    <property type="term" value="P:bacterial-type flagellum-dependent cell motility"/>
    <property type="evidence" value="ECO:0007669"/>
    <property type="project" value="InterPro"/>
</dbReference>
<dbReference type="OrthoDB" id="9768249at2"/>
<dbReference type="EMBL" id="CP024608">
    <property type="protein sequence ID" value="ATQ75628.1"/>
    <property type="molecule type" value="Genomic_DNA"/>
</dbReference>
<evidence type="ECO:0000259" key="6">
    <source>
        <dbReference type="Pfam" id="PF21158"/>
    </source>
</evidence>
<sequence length="412" mass="43615">MRISTNTIYANGIGQLGSLQSQLAKTQMQLSTNRRLVTAADDPVAAARVLELTQSASVNEQFKINRQNANSSLGQVEGALTSATTLMQEIQRLSVYAGNGSLTPPDREAIAIDLESRMQDLLAVANTEDGVGGYLFAGHRANTQPFTQTAGGAQYNGDQGQRQLQVGSSRTMPVSETGNVIFERNMTGNGDFQTRAAPGNTGSGLVSPGTVTDKAALTGHNYSVTFAVTATTPPVTTYMVTDTTTNESIPRPPAVATPQPYKTGQQIAFDGMALDVKGEPANGDKFTTEPSVNQSVFTTITDLVAALRQPTIGAGGKAQLANSLTVANANLGSSLDNILSVRASFGSRMQELDYLDSAGSDRDIQYQTAMSNLQDLDMVKALSQFAQQQTSLEAAQKSFKIMSGLSLFNYIG</sequence>
<feature type="domain" description="Flagellar hook-associated protein 1 D2-like" evidence="6">
    <location>
        <begin position="200"/>
        <end position="290"/>
    </location>
</feature>
<name>A0A2D2DKX0_9BURK</name>
<keyword evidence="7" id="KW-0966">Cell projection</keyword>
<evidence type="ECO:0000256" key="1">
    <source>
        <dbReference type="ARBA" id="ARBA00004365"/>
    </source>
</evidence>
<dbReference type="Pfam" id="PF00669">
    <property type="entry name" value="Flagellin_N"/>
    <property type="match status" value="1"/>
</dbReference>
<keyword evidence="7" id="KW-0282">Flagellum</keyword>
<keyword evidence="7" id="KW-0969">Cilium</keyword>
<dbReference type="InterPro" id="IPR001029">
    <property type="entry name" value="Flagellin_N"/>
</dbReference>
<dbReference type="PANTHER" id="PTHR42792">
    <property type="entry name" value="FLAGELLIN"/>
    <property type="match status" value="1"/>
</dbReference>
<protein>
    <submittedName>
        <fullName evidence="7">Flagellar hook-associated protein 3</fullName>
    </submittedName>
</protein>
<comment type="subcellular location">
    <subcellularLocation>
        <location evidence="1">Bacterial flagellum</location>
    </subcellularLocation>
    <subcellularLocation>
        <location evidence="2">Secreted</location>
    </subcellularLocation>
</comment>
<organism evidence="7 8">
    <name type="scientific">Massilia violaceinigra</name>
    <dbReference type="NCBI Taxonomy" id="2045208"/>
    <lineage>
        <taxon>Bacteria</taxon>
        <taxon>Pseudomonadati</taxon>
        <taxon>Pseudomonadota</taxon>
        <taxon>Betaproteobacteria</taxon>
        <taxon>Burkholderiales</taxon>
        <taxon>Oxalobacteraceae</taxon>
        <taxon>Telluria group</taxon>
        <taxon>Massilia</taxon>
    </lineage>
</organism>
<dbReference type="InterPro" id="IPR049119">
    <property type="entry name" value="FlgK_D2-like"/>
</dbReference>
<dbReference type="KEGG" id="mass:CR152_14670"/>
<evidence type="ECO:0000259" key="5">
    <source>
        <dbReference type="Pfam" id="PF00669"/>
    </source>
</evidence>
<dbReference type="Pfam" id="PF21158">
    <property type="entry name" value="flgK_1st_1"/>
    <property type="match status" value="1"/>
</dbReference>
<keyword evidence="4" id="KW-0975">Bacterial flagellum</keyword>
<dbReference type="InterPro" id="IPR013384">
    <property type="entry name" value="Flagell_FlgL"/>
</dbReference>
<evidence type="ECO:0000256" key="3">
    <source>
        <dbReference type="ARBA" id="ARBA00005709"/>
    </source>
</evidence>
<dbReference type="GO" id="GO:0005576">
    <property type="term" value="C:extracellular region"/>
    <property type="evidence" value="ECO:0007669"/>
    <property type="project" value="UniProtKB-SubCell"/>
</dbReference>
<dbReference type="PANTHER" id="PTHR42792:SF1">
    <property type="entry name" value="FLAGELLAR HOOK-ASSOCIATED PROTEIN 3"/>
    <property type="match status" value="1"/>
</dbReference>
<dbReference type="InterPro" id="IPR001492">
    <property type="entry name" value="Flagellin"/>
</dbReference>
<comment type="similarity">
    <text evidence="3">Belongs to the bacterial flagellin family.</text>
</comment>
<feature type="domain" description="Flagellin N-terminal" evidence="5">
    <location>
        <begin position="3"/>
        <end position="139"/>
    </location>
</feature>
<dbReference type="GO" id="GO:0005198">
    <property type="term" value="F:structural molecule activity"/>
    <property type="evidence" value="ECO:0007669"/>
    <property type="project" value="InterPro"/>
</dbReference>
<proteinExistence type="inferred from homology"/>